<evidence type="ECO:0000259" key="1">
    <source>
        <dbReference type="Pfam" id="PF08268"/>
    </source>
</evidence>
<dbReference type="PANTHER" id="PTHR31111">
    <property type="entry name" value="BNAA05G37150D PROTEIN-RELATED"/>
    <property type="match status" value="1"/>
</dbReference>
<name>A0AAD4IRN1_PERFH</name>
<accession>A0AAD4IRN1</accession>
<dbReference type="InterPro" id="IPR017451">
    <property type="entry name" value="F-box-assoc_interact_dom"/>
</dbReference>
<reference evidence="2 3" key="1">
    <citation type="journal article" date="2021" name="Nat. Commun.">
        <title>Incipient diploidization of the medicinal plant Perilla within 10,000 years.</title>
        <authorList>
            <person name="Zhang Y."/>
            <person name="Shen Q."/>
            <person name="Leng L."/>
            <person name="Zhang D."/>
            <person name="Chen S."/>
            <person name="Shi Y."/>
            <person name="Ning Z."/>
            <person name="Chen S."/>
        </authorList>
    </citation>
    <scope>NUCLEOTIDE SEQUENCE [LARGE SCALE GENOMIC DNA]</scope>
    <source>
        <strain evidence="3">cv. PC099</strain>
    </source>
</reference>
<dbReference type="InterPro" id="IPR013187">
    <property type="entry name" value="F-box-assoc_dom_typ3"/>
</dbReference>
<dbReference type="Pfam" id="PF08268">
    <property type="entry name" value="FBA_3"/>
    <property type="match status" value="1"/>
</dbReference>
<organism evidence="2 3">
    <name type="scientific">Perilla frutescens var. hirtella</name>
    <name type="common">Perilla citriodora</name>
    <name type="synonym">Perilla setoyensis</name>
    <dbReference type="NCBI Taxonomy" id="608512"/>
    <lineage>
        <taxon>Eukaryota</taxon>
        <taxon>Viridiplantae</taxon>
        <taxon>Streptophyta</taxon>
        <taxon>Embryophyta</taxon>
        <taxon>Tracheophyta</taxon>
        <taxon>Spermatophyta</taxon>
        <taxon>Magnoliopsida</taxon>
        <taxon>eudicotyledons</taxon>
        <taxon>Gunneridae</taxon>
        <taxon>Pentapetalae</taxon>
        <taxon>asterids</taxon>
        <taxon>lamiids</taxon>
        <taxon>Lamiales</taxon>
        <taxon>Lamiaceae</taxon>
        <taxon>Nepetoideae</taxon>
        <taxon>Elsholtzieae</taxon>
        <taxon>Perilla</taxon>
    </lineage>
</organism>
<evidence type="ECO:0000313" key="3">
    <source>
        <dbReference type="Proteomes" id="UP001190926"/>
    </source>
</evidence>
<dbReference type="PANTHER" id="PTHR31111:SF136">
    <property type="entry name" value="F-BOX ASSOCIATED DOMAIN-CONTAINING PROTEIN"/>
    <property type="match status" value="1"/>
</dbReference>
<gene>
    <name evidence="2" type="ORF">C2S53_013625</name>
</gene>
<keyword evidence="3" id="KW-1185">Reference proteome</keyword>
<comment type="caution">
    <text evidence="2">The sequence shown here is derived from an EMBL/GenBank/DDBJ whole genome shotgun (WGS) entry which is preliminary data.</text>
</comment>
<proteinExistence type="predicted"/>
<evidence type="ECO:0000313" key="2">
    <source>
        <dbReference type="EMBL" id="KAH6820051.1"/>
    </source>
</evidence>
<feature type="domain" description="F-box associated beta-propeller type 3" evidence="1">
    <location>
        <begin position="93"/>
        <end position="357"/>
    </location>
</feature>
<protein>
    <recommendedName>
        <fullName evidence="1">F-box associated beta-propeller type 3 domain-containing protein</fullName>
    </recommendedName>
</protein>
<dbReference type="NCBIfam" id="TIGR01640">
    <property type="entry name" value="F_box_assoc_1"/>
    <property type="match status" value="1"/>
</dbReference>
<dbReference type="EMBL" id="SDAM02004710">
    <property type="protein sequence ID" value="KAH6820051.1"/>
    <property type="molecule type" value="Genomic_DNA"/>
</dbReference>
<dbReference type="Proteomes" id="UP001190926">
    <property type="component" value="Unassembled WGS sequence"/>
</dbReference>
<dbReference type="AlphaFoldDB" id="A0AAD4IRN1"/>
<sequence length="374" mass="44319">MNSQCYSWITHLYSKLTRNDHDHDYYDDETSILLKKRPLLRSPKLTNNLICEDRPVILSYFFDERPLILRYFFPKYLRLFIIDGNSEKECNLKGVDSSESTNFVACIDGLVLLSSTNTVNNHTRYTIFNPLHNATITTVDSPVRIQAACGFFFHPLAKEYRILAVGDKNNGYYEYQIYSLKSKVWRKIANPNFSLRPRNCWKSEDLVDGDAAIVNGALHWYVGDDVAMVFDMISEEISLKFLPFKDQLRRLYHFNGFIRRKGEELCFCAVVYQEPGAIHVWGLQDYEKWRWSKKFVVDLMEYEYPLMEPCLMLVNIVSVVGFYKDEMVLFWRHRGLFLYNLESRSVQRIWNKKLRITRSRLPYYDQYCGFASYF</sequence>